<dbReference type="CDD" id="cd00056">
    <property type="entry name" value="ENDO3c"/>
    <property type="match status" value="1"/>
</dbReference>
<keyword evidence="6" id="KW-0326">Glycosidase</keyword>
<name>A0ABM5LU09_BACA1</name>
<evidence type="ECO:0000256" key="3">
    <source>
        <dbReference type="ARBA" id="ARBA00022763"/>
    </source>
</evidence>
<evidence type="ECO:0000256" key="2">
    <source>
        <dbReference type="ARBA" id="ARBA00012000"/>
    </source>
</evidence>
<evidence type="ECO:0000313" key="7">
    <source>
        <dbReference type="Proteomes" id="UP000006867"/>
    </source>
</evidence>
<dbReference type="SUPFAM" id="SSF48150">
    <property type="entry name" value="DNA-glycosylase"/>
    <property type="match status" value="1"/>
</dbReference>
<feature type="domain" description="HhH-GPD" evidence="5">
    <location>
        <begin position="170"/>
        <end position="329"/>
    </location>
</feature>
<accession>A0ABM5LU09</accession>
<dbReference type="PANTHER" id="PTHR43003">
    <property type="entry name" value="DNA-3-METHYLADENINE GLYCOSYLASE"/>
    <property type="match status" value="1"/>
</dbReference>
<dbReference type="SMART" id="SM00478">
    <property type="entry name" value="ENDO3c"/>
    <property type="match status" value="1"/>
</dbReference>
<protein>
    <recommendedName>
        <fullName evidence="2">DNA-3-methyladenine glycosylase II</fullName>
        <ecNumber evidence="2">3.2.2.21</ecNumber>
    </recommendedName>
</protein>
<dbReference type="InterPro" id="IPR051912">
    <property type="entry name" value="Alkylbase_DNA_Glycosylase/TA"/>
</dbReference>
<keyword evidence="3" id="KW-0227">DNA damage</keyword>
<dbReference type="Pfam" id="PF00730">
    <property type="entry name" value="HhH-GPD"/>
    <property type="match status" value="1"/>
</dbReference>
<dbReference type="PANTHER" id="PTHR43003:SF5">
    <property type="entry name" value="DNA-3-METHYLADENINE GLYCOSYLASE"/>
    <property type="match status" value="1"/>
</dbReference>
<dbReference type="Gene3D" id="1.10.340.30">
    <property type="entry name" value="Hypothetical protein, domain 2"/>
    <property type="match status" value="1"/>
</dbReference>
<dbReference type="Gene3D" id="1.10.1670.40">
    <property type="match status" value="1"/>
</dbReference>
<dbReference type="Proteomes" id="UP000006867">
    <property type="component" value="Chromosome"/>
</dbReference>
<dbReference type="InterPro" id="IPR011257">
    <property type="entry name" value="DNA_glycosylase"/>
</dbReference>
<evidence type="ECO:0000256" key="1">
    <source>
        <dbReference type="ARBA" id="ARBA00000086"/>
    </source>
</evidence>
<evidence type="ECO:0000313" key="6">
    <source>
        <dbReference type="EMBL" id="ADP31281.1"/>
    </source>
</evidence>
<evidence type="ECO:0000259" key="5">
    <source>
        <dbReference type="SMART" id="SM00478"/>
    </source>
</evidence>
<dbReference type="InterPro" id="IPR003265">
    <property type="entry name" value="HhH-GPD_domain"/>
</dbReference>
<gene>
    <name evidence="6" type="ordered locus">BATR1942_01615</name>
</gene>
<reference evidence="6 7" key="1">
    <citation type="journal article" date="2011" name="Front. Microbiol.">
        <title>Genomic signatures of strain selection and enhancement in Bacillus atrophaeus var. globigii, a historical biowarfare simulant.</title>
        <authorList>
            <person name="Gibbons H.S."/>
            <person name="Broomall S.M."/>
            <person name="McNew L.A."/>
            <person name="Daligault H."/>
            <person name="Chapman C."/>
            <person name="Bruce D."/>
            <person name="Karavis M."/>
            <person name="Krepps M."/>
            <person name="McGregor P.A."/>
            <person name="Hong C."/>
            <person name="Park K.H."/>
            <person name="Akmal A."/>
            <person name="Feldman A."/>
            <person name="Lin J.S."/>
            <person name="Chang W.E."/>
            <person name="Higgs B.W."/>
            <person name="Demirev P."/>
            <person name="Lindquist J."/>
            <person name="Liem A."/>
            <person name="Fochler E."/>
            <person name="Read T.D."/>
            <person name="Tapia R."/>
            <person name="Johnson S."/>
            <person name="Bishop-Lilly K.A."/>
            <person name="Detter C."/>
            <person name="Han C."/>
            <person name="Sozhamannan S."/>
            <person name="Rosenzweig C.N."/>
            <person name="Skowronski E.W."/>
        </authorList>
    </citation>
    <scope>NUCLEOTIDE SEQUENCE [LARGE SCALE GENOMIC DNA]</scope>
    <source>
        <strain evidence="6 7">1942</strain>
    </source>
</reference>
<organism evidence="6 7">
    <name type="scientific">Bacillus atrophaeus (strain 1942)</name>
    <dbReference type="NCBI Taxonomy" id="720555"/>
    <lineage>
        <taxon>Bacteria</taxon>
        <taxon>Bacillati</taxon>
        <taxon>Bacillota</taxon>
        <taxon>Bacilli</taxon>
        <taxon>Bacillales</taxon>
        <taxon>Bacillaceae</taxon>
        <taxon>Bacillus</taxon>
    </lineage>
</organism>
<proteinExistence type="predicted"/>
<sequence length="330" mass="37939">MLIINNPPIAIISCGVFEKSIRVFNPVPGTCYTEQKNGKRVDHMWKEKVSVTPPYHFDRVLDRLSLDPLNAVDIKARNVRVPIRNRAGDVCIVKVQALGHADEPEFLVSGETDQEDMMMEIKRIFQWENDLRHVLDHFSKTSLSAIFEEHAGTPLVLDYSVYNCIMKCIVHQQLNLSFAYTLTERFVHTFGEQKDGVWCYPKPETIAALDYQDLRDLQFSMRKAEYAIDTSRMIAEGILDLSELAQLTDEEIMKKLIKIRGIGPWTVQNVLMFGLGRPNLFPLADIGLQNAIKRHFALDDKPAKDVMLAMSKEWEPYLSYASLYLWRSIE</sequence>
<keyword evidence="4" id="KW-0234">DNA repair</keyword>
<keyword evidence="6" id="KW-0378">Hydrolase</keyword>
<comment type="catalytic activity">
    <reaction evidence="1">
        <text>Hydrolysis of alkylated DNA, releasing 3-methyladenine, 3-methylguanine, 7-methylguanine and 7-methyladenine.</text>
        <dbReference type="EC" id="3.2.2.21"/>
    </reaction>
</comment>
<evidence type="ECO:0000256" key="4">
    <source>
        <dbReference type="ARBA" id="ARBA00023204"/>
    </source>
</evidence>
<dbReference type="EMBL" id="CP002207">
    <property type="protein sequence ID" value="ADP31281.1"/>
    <property type="molecule type" value="Genomic_DNA"/>
</dbReference>
<dbReference type="EC" id="3.2.2.21" evidence="2"/>
<keyword evidence="7" id="KW-1185">Reference proteome</keyword>
<dbReference type="GO" id="GO:0016798">
    <property type="term" value="F:hydrolase activity, acting on glycosyl bonds"/>
    <property type="evidence" value="ECO:0007669"/>
    <property type="project" value="UniProtKB-KW"/>
</dbReference>